<organism evidence="2 3">
    <name type="scientific">Sinanodonta woodiana</name>
    <name type="common">Chinese pond mussel</name>
    <name type="synonym">Anodonta woodiana</name>
    <dbReference type="NCBI Taxonomy" id="1069815"/>
    <lineage>
        <taxon>Eukaryota</taxon>
        <taxon>Metazoa</taxon>
        <taxon>Spiralia</taxon>
        <taxon>Lophotrochozoa</taxon>
        <taxon>Mollusca</taxon>
        <taxon>Bivalvia</taxon>
        <taxon>Autobranchia</taxon>
        <taxon>Heteroconchia</taxon>
        <taxon>Palaeoheterodonta</taxon>
        <taxon>Unionida</taxon>
        <taxon>Unionoidea</taxon>
        <taxon>Unionidae</taxon>
        <taxon>Unioninae</taxon>
        <taxon>Sinanodonta</taxon>
    </lineage>
</organism>
<reference evidence="2 3" key="1">
    <citation type="submission" date="2024-11" db="EMBL/GenBank/DDBJ databases">
        <title>Chromosome-level genome assembly of the freshwater bivalve Anodonta woodiana.</title>
        <authorList>
            <person name="Chen X."/>
        </authorList>
    </citation>
    <scope>NUCLEOTIDE SEQUENCE [LARGE SCALE GENOMIC DNA]</scope>
    <source>
        <strain evidence="2">MN2024</strain>
        <tissue evidence="2">Gills</tissue>
    </source>
</reference>
<dbReference type="AlphaFoldDB" id="A0ABD3VI94"/>
<protein>
    <submittedName>
        <fullName evidence="2">Uncharacterized protein</fullName>
    </submittedName>
</protein>
<name>A0ABD3VI94_SINWO</name>
<dbReference type="SUPFAM" id="SSF49842">
    <property type="entry name" value="TNF-like"/>
    <property type="match status" value="1"/>
</dbReference>
<proteinExistence type="predicted"/>
<sequence>MADFKVKLDRTDHIEERLRKAEESVEKLELSELGKYIENININESREDRQQIENESSINITKKNGQANLKLEGFQFIKDKDENYSTRNNRRSAHDNAAFSVFWSYCDGGNIALGDRETSPFDIVELNDGNGFDTSVHAFICPLTGTYFHHVDGITKAVLTTGNPHNENLECNQSALFHCRQNQRVMVMIWRGYGIGIQSDVGFFLFVFWIFIMGRHG</sequence>
<evidence type="ECO:0000256" key="1">
    <source>
        <dbReference type="SAM" id="Phobius"/>
    </source>
</evidence>
<keyword evidence="3" id="KW-1185">Reference proteome</keyword>
<keyword evidence="1" id="KW-0472">Membrane</keyword>
<dbReference type="Gene3D" id="2.60.120.40">
    <property type="match status" value="1"/>
</dbReference>
<dbReference type="InterPro" id="IPR008983">
    <property type="entry name" value="Tumour_necrosis_fac-like_dom"/>
</dbReference>
<gene>
    <name evidence="2" type="ORF">ACJMK2_007271</name>
</gene>
<feature type="transmembrane region" description="Helical" evidence="1">
    <location>
        <begin position="190"/>
        <end position="212"/>
    </location>
</feature>
<dbReference type="EMBL" id="JBJQND010000011">
    <property type="protein sequence ID" value="KAL3861222.1"/>
    <property type="molecule type" value="Genomic_DNA"/>
</dbReference>
<dbReference type="Proteomes" id="UP001634394">
    <property type="component" value="Unassembled WGS sequence"/>
</dbReference>
<evidence type="ECO:0000313" key="2">
    <source>
        <dbReference type="EMBL" id="KAL3861222.1"/>
    </source>
</evidence>
<evidence type="ECO:0000313" key="3">
    <source>
        <dbReference type="Proteomes" id="UP001634394"/>
    </source>
</evidence>
<keyword evidence="1" id="KW-0812">Transmembrane</keyword>
<accession>A0ABD3VI94</accession>
<keyword evidence="1" id="KW-1133">Transmembrane helix</keyword>
<comment type="caution">
    <text evidence="2">The sequence shown here is derived from an EMBL/GenBank/DDBJ whole genome shotgun (WGS) entry which is preliminary data.</text>
</comment>